<feature type="chain" id="PRO_5007853861" description="Bifunctional inhibitor/plant lipid transfer protein/seed storage helical domain-containing protein" evidence="4">
    <location>
        <begin position="21"/>
        <end position="162"/>
    </location>
</feature>
<keyword evidence="2" id="KW-0758">Storage protein</keyword>
<reference evidence="7" key="2">
    <citation type="submission" date="2022-03" db="EMBL/GenBank/DDBJ databases">
        <title>Draft title - Genomic analysis of global carrot germplasm unveils the trajectory of domestication and the origin of high carotenoid orange carrot.</title>
        <authorList>
            <person name="Iorizzo M."/>
            <person name="Ellison S."/>
            <person name="Senalik D."/>
            <person name="Macko-Podgorni A."/>
            <person name="Grzebelus D."/>
            <person name="Bostan H."/>
            <person name="Rolling W."/>
            <person name="Curaba J."/>
            <person name="Simon P."/>
        </authorList>
    </citation>
    <scope>NUCLEOTIDE SEQUENCE</scope>
    <source>
        <tissue evidence="7">Leaf</tissue>
    </source>
</reference>
<dbReference type="OrthoDB" id="675647at2759"/>
<evidence type="ECO:0000313" key="8">
    <source>
        <dbReference type="Proteomes" id="UP000077755"/>
    </source>
</evidence>
<dbReference type="PANTHER" id="PTHR35496:SF4">
    <property type="entry name" value="2S SULFUR-RICH SEED STORAGE PROTEIN 2-LIKE"/>
    <property type="match status" value="1"/>
</dbReference>
<dbReference type="Pfam" id="PF00234">
    <property type="entry name" value="Tryp_alpha_amyl"/>
    <property type="match status" value="1"/>
</dbReference>
<keyword evidence="3" id="KW-0708">Seed storage protein</keyword>
<dbReference type="CDD" id="cd00261">
    <property type="entry name" value="AAI_SS"/>
    <property type="match status" value="1"/>
</dbReference>
<evidence type="ECO:0000256" key="4">
    <source>
        <dbReference type="SAM" id="SignalP"/>
    </source>
</evidence>
<dbReference type="Proteomes" id="UP000077755">
    <property type="component" value="Chromosome 6"/>
</dbReference>
<dbReference type="SUPFAM" id="SSF47699">
    <property type="entry name" value="Bifunctional inhibitor/lipid-transfer protein/seed storage 2S albumin"/>
    <property type="match status" value="1"/>
</dbReference>
<keyword evidence="8" id="KW-1185">Reference proteome</keyword>
<dbReference type="AlphaFoldDB" id="A0A164VBV8"/>
<proteinExistence type="inferred from homology"/>
<dbReference type="PRINTS" id="PR00496">
    <property type="entry name" value="NAPIN"/>
</dbReference>
<protein>
    <recommendedName>
        <fullName evidence="5">Bifunctional inhibitor/plant lipid transfer protein/seed storage helical domain-containing protein</fullName>
    </recommendedName>
</protein>
<dbReference type="OMA" id="MKMMVED"/>
<evidence type="ECO:0000259" key="5">
    <source>
        <dbReference type="SMART" id="SM00499"/>
    </source>
</evidence>
<dbReference type="GO" id="GO:0045735">
    <property type="term" value="F:nutrient reservoir activity"/>
    <property type="evidence" value="ECO:0007669"/>
    <property type="project" value="UniProtKB-KW"/>
</dbReference>
<comment type="similarity">
    <text evidence="1">Belongs to the 2S seed storage albumins family.</text>
</comment>
<keyword evidence="4" id="KW-0732">Signal</keyword>
<dbReference type="Gramene" id="KZM90106">
    <property type="protein sequence ID" value="KZM90106"/>
    <property type="gene ID" value="DCAR_022529"/>
</dbReference>
<feature type="domain" description="Bifunctional inhibitor/plant lipid transfer protein/seed storage helical" evidence="5">
    <location>
        <begin position="61"/>
        <end position="153"/>
    </location>
</feature>
<name>A0A164VBV8_DAUCS</name>
<dbReference type="Gene3D" id="1.10.110.10">
    <property type="entry name" value="Plant lipid-transfer and hydrophobic proteins"/>
    <property type="match status" value="1"/>
</dbReference>
<dbReference type="InterPro" id="IPR000617">
    <property type="entry name" value="Napin/2SS/CON"/>
</dbReference>
<gene>
    <name evidence="6" type="ORF">DCAR_022529</name>
    <name evidence="7" type="ORF">DCAR_0623630</name>
</gene>
<sequence>MASLKLFGALFIALFAVAAATTYTTTVTTITTTTEDEGSSSQQGSRQQCREEIQSKDFNMCEKFLMQGQQQGGGSLRMIVQSDQVKEGQQDMQTQCCEQLRQVKPMCRCAAIQDVVKQQMEGGQSMQSQKMKQMLQKAQNLPSQCNFDQPQECRFGQSYWIA</sequence>
<organism evidence="6">
    <name type="scientific">Daucus carota subsp. sativus</name>
    <name type="common">Carrot</name>
    <dbReference type="NCBI Taxonomy" id="79200"/>
    <lineage>
        <taxon>Eukaryota</taxon>
        <taxon>Viridiplantae</taxon>
        <taxon>Streptophyta</taxon>
        <taxon>Embryophyta</taxon>
        <taxon>Tracheophyta</taxon>
        <taxon>Spermatophyta</taxon>
        <taxon>Magnoliopsida</taxon>
        <taxon>eudicotyledons</taxon>
        <taxon>Gunneridae</taxon>
        <taxon>Pentapetalae</taxon>
        <taxon>asterids</taxon>
        <taxon>campanulids</taxon>
        <taxon>Apiales</taxon>
        <taxon>Apiaceae</taxon>
        <taxon>Apioideae</taxon>
        <taxon>Scandiceae</taxon>
        <taxon>Daucinae</taxon>
        <taxon>Daucus</taxon>
        <taxon>Daucus sect. Daucus</taxon>
    </lineage>
</organism>
<dbReference type="SMART" id="SM00499">
    <property type="entry name" value="AAI"/>
    <property type="match status" value="1"/>
</dbReference>
<evidence type="ECO:0000313" key="6">
    <source>
        <dbReference type="EMBL" id="KZM90106.1"/>
    </source>
</evidence>
<dbReference type="PANTHER" id="PTHR35496">
    <property type="entry name" value="2S SEED STORAGE PROTEIN 1-RELATED"/>
    <property type="match status" value="1"/>
</dbReference>
<dbReference type="InterPro" id="IPR036312">
    <property type="entry name" value="Bifun_inhib/LTP/seed_sf"/>
</dbReference>
<accession>A0A164VBV8</accession>
<dbReference type="EMBL" id="LNRQ01000006">
    <property type="protein sequence ID" value="KZM90106.1"/>
    <property type="molecule type" value="Genomic_DNA"/>
</dbReference>
<evidence type="ECO:0000313" key="7">
    <source>
        <dbReference type="EMBL" id="WOH04221.1"/>
    </source>
</evidence>
<evidence type="ECO:0000256" key="2">
    <source>
        <dbReference type="ARBA" id="ARBA00022761"/>
    </source>
</evidence>
<feature type="signal peptide" evidence="4">
    <location>
        <begin position="1"/>
        <end position="20"/>
    </location>
</feature>
<dbReference type="KEGG" id="dcr:108227018"/>
<reference evidence="6" key="1">
    <citation type="journal article" date="2016" name="Nat. Genet.">
        <title>A high-quality carrot genome assembly provides new insights into carotenoid accumulation and asterid genome evolution.</title>
        <authorList>
            <person name="Iorizzo M."/>
            <person name="Ellison S."/>
            <person name="Senalik D."/>
            <person name="Zeng P."/>
            <person name="Satapoomin P."/>
            <person name="Huang J."/>
            <person name="Bowman M."/>
            <person name="Iovene M."/>
            <person name="Sanseverino W."/>
            <person name="Cavagnaro P."/>
            <person name="Yildiz M."/>
            <person name="Macko-Podgorni A."/>
            <person name="Moranska E."/>
            <person name="Grzebelus E."/>
            <person name="Grzebelus D."/>
            <person name="Ashrafi H."/>
            <person name="Zheng Z."/>
            <person name="Cheng S."/>
            <person name="Spooner D."/>
            <person name="Van Deynze A."/>
            <person name="Simon P."/>
        </authorList>
    </citation>
    <scope>NUCLEOTIDE SEQUENCE [LARGE SCALE GENOMIC DNA]</scope>
    <source>
        <tissue evidence="6">Leaf</tissue>
    </source>
</reference>
<dbReference type="InterPro" id="IPR016140">
    <property type="entry name" value="Bifunc_inhib/LTP/seed_store"/>
</dbReference>
<evidence type="ECO:0000256" key="3">
    <source>
        <dbReference type="ARBA" id="ARBA00023129"/>
    </source>
</evidence>
<dbReference type="EMBL" id="CP093348">
    <property type="protein sequence ID" value="WOH04221.1"/>
    <property type="molecule type" value="Genomic_DNA"/>
</dbReference>
<evidence type="ECO:0000256" key="1">
    <source>
        <dbReference type="ARBA" id="ARBA00008262"/>
    </source>
</evidence>